<dbReference type="SUPFAM" id="SSF47413">
    <property type="entry name" value="lambda repressor-like DNA-binding domains"/>
    <property type="match status" value="1"/>
</dbReference>
<comment type="caution">
    <text evidence="2">The sequence shown here is derived from an EMBL/GenBank/DDBJ whole genome shotgun (WGS) entry which is preliminary data.</text>
</comment>
<dbReference type="InterPro" id="IPR010982">
    <property type="entry name" value="Lambda_DNA-bd_dom_sf"/>
</dbReference>
<dbReference type="CDD" id="cd00093">
    <property type="entry name" value="HTH_XRE"/>
    <property type="match status" value="1"/>
</dbReference>
<protein>
    <submittedName>
        <fullName evidence="2">Helix-turn-helix domain-containing protein</fullName>
    </submittedName>
</protein>
<keyword evidence="3" id="KW-1185">Reference proteome</keyword>
<evidence type="ECO:0000313" key="2">
    <source>
        <dbReference type="EMBL" id="MFB0843388.1"/>
    </source>
</evidence>
<dbReference type="EMBL" id="JBHDLN010000006">
    <property type="protein sequence ID" value="MFB0843388.1"/>
    <property type="molecule type" value="Genomic_DNA"/>
</dbReference>
<sequence>MMGVYIKCQNKTISDIIFQLRKEKNLTYAELEELTGVSSAVLHKIESGVTKHPEYKTVRALARALPVHYEQIIKAYIEEEGGVETLFEILRDIVASGENVSLIPMAALRLLQSSQKKTEESLQRLFEFTETLNDDSLRVLLHTVIIKYSRERGLPSFVGKGIFKKYLIIRSNLSLLEETFREGEEILHYTDFLSQEEKCIYYYRMALHAYALKKYDKCIELGKSGHGVDTTHNNLKEQVALAICNSFWQQSNYKALEEHIQLYEKLNYQIIIDRLKIFRAMILARTDRYMESLPLLWECLDEVQGDKRLPRLNLLLEVLLQINDDSSVEKLISSDEEQLFPYENATPYQYSEIGKYYKFKGAFFIKKGRANQAVETYLKGVKYYGKIGSYQDIVELSYDIFSSLCSDKNIINLGLLEEVKKVYNGIINKGEA</sequence>
<feature type="domain" description="HTH cro/C1-type" evidence="1">
    <location>
        <begin position="19"/>
        <end position="72"/>
    </location>
</feature>
<dbReference type="InterPro" id="IPR001387">
    <property type="entry name" value="Cro/C1-type_HTH"/>
</dbReference>
<gene>
    <name evidence="2" type="ORF">ACEU3E_14510</name>
</gene>
<dbReference type="PROSITE" id="PS50943">
    <property type="entry name" value="HTH_CROC1"/>
    <property type="match status" value="1"/>
</dbReference>
<accession>A0ABV4V2U8</accession>
<dbReference type="Proteomes" id="UP001575622">
    <property type="component" value="Unassembled WGS sequence"/>
</dbReference>
<evidence type="ECO:0000259" key="1">
    <source>
        <dbReference type="PROSITE" id="PS50943"/>
    </source>
</evidence>
<dbReference type="SMART" id="SM00530">
    <property type="entry name" value="HTH_XRE"/>
    <property type="match status" value="1"/>
</dbReference>
<reference evidence="2 3" key="1">
    <citation type="submission" date="2024-09" db="EMBL/GenBank/DDBJ databases">
        <authorList>
            <person name="Makale K.P.P."/>
            <person name="Makhzoum A."/>
            <person name="Rantong G."/>
            <person name="Rahube T.O."/>
        </authorList>
    </citation>
    <scope>NUCLEOTIDE SEQUENCE [LARGE SCALE GENOMIC DNA]</scope>
    <source>
        <strain evidence="2 3">KM_D13</strain>
    </source>
</reference>
<dbReference type="RefSeq" id="WP_373952121.1">
    <property type="nucleotide sequence ID" value="NZ_JBHDLN010000006.1"/>
</dbReference>
<dbReference type="Gene3D" id="1.10.260.40">
    <property type="entry name" value="lambda repressor-like DNA-binding domains"/>
    <property type="match status" value="1"/>
</dbReference>
<evidence type="ECO:0000313" key="3">
    <source>
        <dbReference type="Proteomes" id="UP001575622"/>
    </source>
</evidence>
<organism evidence="2 3">
    <name type="scientific">Paenibacillus oleatilyticus</name>
    <dbReference type="NCBI Taxonomy" id="2594886"/>
    <lineage>
        <taxon>Bacteria</taxon>
        <taxon>Bacillati</taxon>
        <taxon>Bacillota</taxon>
        <taxon>Bacilli</taxon>
        <taxon>Bacillales</taxon>
        <taxon>Paenibacillaceae</taxon>
        <taxon>Paenibacillus</taxon>
    </lineage>
</organism>
<name>A0ABV4V2U8_9BACL</name>
<proteinExistence type="predicted"/>
<dbReference type="Pfam" id="PF01381">
    <property type="entry name" value="HTH_3"/>
    <property type="match status" value="1"/>
</dbReference>